<evidence type="ECO:0000313" key="3">
    <source>
        <dbReference type="EMBL" id="KAJ7303173.1"/>
    </source>
</evidence>
<dbReference type="Gene3D" id="3.30.250.20">
    <property type="entry name" value="L1 transposable element, C-terminal domain"/>
    <property type="match status" value="1"/>
</dbReference>
<keyword evidence="1" id="KW-0175">Coiled coil</keyword>
<feature type="non-terminal residue" evidence="3">
    <location>
        <position position="1"/>
    </location>
</feature>
<evidence type="ECO:0000256" key="1">
    <source>
        <dbReference type="SAM" id="Coils"/>
    </source>
</evidence>
<protein>
    <submittedName>
        <fullName evidence="3">Uncharacterized protein</fullName>
    </submittedName>
</protein>
<evidence type="ECO:0000256" key="2">
    <source>
        <dbReference type="SAM" id="MobiDB-lite"/>
    </source>
</evidence>
<organism evidence="3 4">
    <name type="scientific">Phrynocephalus forsythii</name>
    <dbReference type="NCBI Taxonomy" id="171643"/>
    <lineage>
        <taxon>Eukaryota</taxon>
        <taxon>Metazoa</taxon>
        <taxon>Chordata</taxon>
        <taxon>Craniata</taxon>
        <taxon>Vertebrata</taxon>
        <taxon>Euteleostomi</taxon>
        <taxon>Lepidosauria</taxon>
        <taxon>Squamata</taxon>
        <taxon>Bifurcata</taxon>
        <taxon>Unidentata</taxon>
        <taxon>Episquamata</taxon>
        <taxon>Toxicofera</taxon>
        <taxon>Iguania</taxon>
        <taxon>Acrodonta</taxon>
        <taxon>Agamidae</taxon>
        <taxon>Agaminae</taxon>
        <taxon>Phrynocephalus</taxon>
    </lineage>
</organism>
<dbReference type="AlphaFoldDB" id="A0A9Q0X5C9"/>
<dbReference type="EMBL" id="JAPFRF010000024">
    <property type="protein sequence ID" value="KAJ7303173.1"/>
    <property type="molecule type" value="Genomic_DNA"/>
</dbReference>
<reference evidence="3" key="1">
    <citation type="journal article" date="2023" name="DNA Res.">
        <title>Chromosome-level genome assembly of Phrynocephalus forsythii using third-generation DNA sequencing and Hi-C analysis.</title>
        <authorList>
            <person name="Qi Y."/>
            <person name="Zhao W."/>
            <person name="Zhao Y."/>
            <person name="Niu C."/>
            <person name="Cao S."/>
            <person name="Zhang Y."/>
        </authorList>
    </citation>
    <scope>NUCLEOTIDE SEQUENCE</scope>
    <source>
        <tissue evidence="3">Muscle</tissue>
    </source>
</reference>
<feature type="coiled-coil region" evidence="1">
    <location>
        <begin position="41"/>
        <end position="82"/>
    </location>
</feature>
<gene>
    <name evidence="3" type="ORF">JRQ81_012106</name>
</gene>
<keyword evidence="4" id="KW-1185">Reference proteome</keyword>
<evidence type="ECO:0000313" key="4">
    <source>
        <dbReference type="Proteomes" id="UP001142489"/>
    </source>
</evidence>
<dbReference type="InterPro" id="IPR042566">
    <property type="entry name" value="L1_C"/>
</dbReference>
<dbReference type="OrthoDB" id="9050323at2759"/>
<comment type="caution">
    <text evidence="3">The sequence shown here is derived from an EMBL/GenBank/DDBJ whole genome shotgun (WGS) entry which is preliminary data.</text>
</comment>
<sequence length="241" mass="27760">MMDQSTSQPMGQGPIMNMLKQLSSEQARGFTEMKREMQAGFQKVDERLDQFNSKIQASEQNIDMIEYQLEELESIVENSQKDVLNLGLSQDYSNSKSASRRERGFIQTDIKIKEFKVNILKDVPWRVRQIRKDFSFLTNLLLKQNIRYKWIYPEGLTLQWEKKTRRLDSLKKARAFAEENADKLGYVQPSTSGTSSDDEDATSMQTNLGTQAASGAMTALQKKDNTGEDKPERRLREGKKK</sequence>
<accession>A0A9Q0X5C9</accession>
<feature type="compositionally biased region" description="Basic and acidic residues" evidence="2">
    <location>
        <begin position="221"/>
        <end position="235"/>
    </location>
</feature>
<feature type="region of interest" description="Disordered" evidence="2">
    <location>
        <begin position="183"/>
        <end position="241"/>
    </location>
</feature>
<proteinExistence type="predicted"/>
<dbReference type="Proteomes" id="UP001142489">
    <property type="component" value="Unassembled WGS sequence"/>
</dbReference>
<name>A0A9Q0X5C9_9SAUR</name>
<feature type="compositionally biased region" description="Polar residues" evidence="2">
    <location>
        <begin position="202"/>
        <end position="213"/>
    </location>
</feature>